<evidence type="ECO:0000313" key="3">
    <source>
        <dbReference type="Proteomes" id="UP000195570"/>
    </source>
</evidence>
<evidence type="ECO:0000313" key="2">
    <source>
        <dbReference type="EMBL" id="SCU70575.1"/>
    </source>
</evidence>
<keyword evidence="3" id="KW-1185">Reference proteome</keyword>
<organism evidence="2 3">
    <name type="scientific">Trypanosoma equiperdum</name>
    <dbReference type="NCBI Taxonomy" id="5694"/>
    <lineage>
        <taxon>Eukaryota</taxon>
        <taxon>Discoba</taxon>
        <taxon>Euglenozoa</taxon>
        <taxon>Kinetoplastea</taxon>
        <taxon>Metakinetoplastina</taxon>
        <taxon>Trypanosomatida</taxon>
        <taxon>Trypanosomatidae</taxon>
        <taxon>Trypanosoma</taxon>
    </lineage>
</organism>
<gene>
    <name evidence="2" type="ORF">TEOVI_000214900</name>
</gene>
<dbReference type="Proteomes" id="UP000195570">
    <property type="component" value="Unassembled WGS sequence"/>
</dbReference>
<feature type="region of interest" description="Disordered" evidence="1">
    <location>
        <begin position="173"/>
        <end position="262"/>
    </location>
</feature>
<comment type="caution">
    <text evidence="2">The sequence shown here is derived from an EMBL/GenBank/DDBJ whole genome shotgun (WGS) entry which is preliminary data.</text>
</comment>
<feature type="compositionally biased region" description="Low complexity" evidence="1">
    <location>
        <begin position="210"/>
        <end position="225"/>
    </location>
</feature>
<feature type="compositionally biased region" description="Low complexity" evidence="1">
    <location>
        <begin position="236"/>
        <end position="253"/>
    </location>
</feature>
<dbReference type="EMBL" id="CZPT02001483">
    <property type="protein sequence ID" value="SCU70575.1"/>
    <property type="molecule type" value="Genomic_DNA"/>
</dbReference>
<dbReference type="RefSeq" id="XP_067081361.1">
    <property type="nucleotide sequence ID" value="XM_067225260.1"/>
</dbReference>
<name>A0A1G4IEN4_TRYEQ</name>
<feature type="region of interest" description="Disordered" evidence="1">
    <location>
        <begin position="1"/>
        <end position="27"/>
    </location>
</feature>
<dbReference type="GeneID" id="92376089"/>
<accession>A0A1G4IEN4</accession>
<dbReference type="AlphaFoldDB" id="A0A1G4IEN4"/>
<feature type="compositionally biased region" description="Basic and acidic residues" evidence="1">
    <location>
        <begin position="299"/>
        <end position="308"/>
    </location>
</feature>
<feature type="compositionally biased region" description="Polar residues" evidence="1">
    <location>
        <begin position="10"/>
        <end position="22"/>
    </location>
</feature>
<proteinExistence type="predicted"/>
<evidence type="ECO:0000256" key="1">
    <source>
        <dbReference type="SAM" id="MobiDB-lite"/>
    </source>
</evidence>
<dbReference type="VEuPathDB" id="TriTrypDB:TEOVI_000214900"/>
<protein>
    <submittedName>
        <fullName evidence="2">Uncharacterized protein</fullName>
    </submittedName>
</protein>
<reference evidence="2" key="1">
    <citation type="submission" date="2016-09" db="EMBL/GenBank/DDBJ databases">
        <authorList>
            <person name="Hebert L."/>
            <person name="Moumen B."/>
        </authorList>
    </citation>
    <scope>NUCLEOTIDE SEQUENCE [LARGE SCALE GENOMIC DNA]</scope>
    <source>
        <strain evidence="2">OVI</strain>
    </source>
</reference>
<sequence>MENQAPPPQHGSTRQTPLSRQSPAPVVATEERVSDGLDMFDLQLLKDCANVPNPFGVAFPGAQALPPSPTVVPSAEIFSSVATASSCLSATMSNPQTARCMTRDVARVILRYISDHVEQQPEKLSEEYERQLILQFVEELHRTNMQPHGGMPSGGDGRLTIDKEVVLSLRNGREGPAPGTDIPRPHHPYAGRGCGGAVNISPRATAFSTGNGMQTQAQGQGQVQQPHLWRSTPPTVASAGVNSNGNGSGANNGRPTTSVMEGSSTSQAVNSAVLTATSLNKRLSGTGVLRPQPQHPRNSARDPIDRRQVTTSTKKVLRSASSAFSECSAGDTGEVSSLISRTTAGTNTMMK</sequence>
<feature type="region of interest" description="Disordered" evidence="1">
    <location>
        <begin position="283"/>
        <end position="313"/>
    </location>
</feature>